<comment type="caution">
    <text evidence="1">The sequence shown here is derived from an EMBL/GenBank/DDBJ whole genome shotgun (WGS) entry which is preliminary data.</text>
</comment>
<accession>A0AAE0FAE4</accession>
<proteinExistence type="predicted"/>
<evidence type="ECO:0000313" key="1">
    <source>
        <dbReference type="EMBL" id="KAK3255786.1"/>
    </source>
</evidence>
<dbReference type="EMBL" id="LGRX02022275">
    <property type="protein sequence ID" value="KAK3255786.1"/>
    <property type="molecule type" value="Genomic_DNA"/>
</dbReference>
<sequence length="125" mass="13912">MCVLGRDRKILFAYDIEICPSCFAGICEPRADPGTSWVKCLQVRVVMGEVKNGEVKNAIRILTDSGAYVVVPTTEIDWVTWVWGLNTAFWTHLGSGKGVTMLHNLFSTASIGKIPWHENMELVLT</sequence>
<dbReference type="Proteomes" id="UP001190700">
    <property type="component" value="Unassembled WGS sequence"/>
</dbReference>
<gene>
    <name evidence="1" type="ORF">CYMTET_35051</name>
</gene>
<reference evidence="1 2" key="1">
    <citation type="journal article" date="2015" name="Genome Biol. Evol.">
        <title>Comparative Genomics of a Bacterivorous Green Alga Reveals Evolutionary Causalities and Consequences of Phago-Mixotrophic Mode of Nutrition.</title>
        <authorList>
            <person name="Burns J.A."/>
            <person name="Paasch A."/>
            <person name="Narechania A."/>
            <person name="Kim E."/>
        </authorList>
    </citation>
    <scope>NUCLEOTIDE SEQUENCE [LARGE SCALE GENOMIC DNA]</scope>
    <source>
        <strain evidence="1 2">PLY_AMNH</strain>
    </source>
</reference>
<protein>
    <submittedName>
        <fullName evidence="1">Uncharacterized protein</fullName>
    </submittedName>
</protein>
<name>A0AAE0FAE4_9CHLO</name>
<organism evidence="1 2">
    <name type="scientific">Cymbomonas tetramitiformis</name>
    <dbReference type="NCBI Taxonomy" id="36881"/>
    <lineage>
        <taxon>Eukaryota</taxon>
        <taxon>Viridiplantae</taxon>
        <taxon>Chlorophyta</taxon>
        <taxon>Pyramimonadophyceae</taxon>
        <taxon>Pyramimonadales</taxon>
        <taxon>Pyramimonadaceae</taxon>
        <taxon>Cymbomonas</taxon>
    </lineage>
</organism>
<evidence type="ECO:0000313" key="2">
    <source>
        <dbReference type="Proteomes" id="UP001190700"/>
    </source>
</evidence>
<keyword evidence="2" id="KW-1185">Reference proteome</keyword>
<dbReference type="AlphaFoldDB" id="A0AAE0FAE4"/>